<reference evidence="3 4" key="1">
    <citation type="submission" date="2016-06" db="EMBL/GenBank/DDBJ databases">
        <authorList>
            <person name="Kjaerup R.B."/>
            <person name="Dalgaard T.S."/>
            <person name="Juul-Madsen H.R."/>
        </authorList>
    </citation>
    <scope>NUCLEOTIDE SEQUENCE [LARGE SCALE GENOMIC DNA]</scope>
    <source>
        <strain evidence="3 4">373-A1</strain>
    </source>
</reference>
<dbReference type="GeneID" id="42776293"/>
<protein>
    <recommendedName>
        <fullName evidence="2">DUF1648 domain-containing protein</fullName>
    </recommendedName>
</protein>
<dbReference type="OrthoDB" id="9808690at2"/>
<dbReference type="RefSeq" id="WP_027098473.1">
    <property type="nucleotide sequence ID" value="NZ_CABHIH010000001.1"/>
</dbReference>
<feature type="transmembrane region" description="Helical" evidence="1">
    <location>
        <begin position="81"/>
        <end position="102"/>
    </location>
</feature>
<evidence type="ECO:0000313" key="4">
    <source>
        <dbReference type="Proteomes" id="UP000092714"/>
    </source>
</evidence>
<keyword evidence="1" id="KW-0472">Membrane</keyword>
<dbReference type="InterPro" id="IPR012867">
    <property type="entry name" value="DUF1648"/>
</dbReference>
<comment type="caution">
    <text evidence="3">The sequence shown here is derived from an EMBL/GenBank/DDBJ whole genome shotgun (WGS) entry which is preliminary data.</text>
</comment>
<organism evidence="3 4">
    <name type="scientific">Clostridium paraputrificum</name>
    <dbReference type="NCBI Taxonomy" id="29363"/>
    <lineage>
        <taxon>Bacteria</taxon>
        <taxon>Bacillati</taxon>
        <taxon>Bacillota</taxon>
        <taxon>Clostridia</taxon>
        <taxon>Eubacteriales</taxon>
        <taxon>Clostridiaceae</taxon>
        <taxon>Clostridium</taxon>
    </lineage>
</organism>
<sequence length="104" mass="11753">MNFLLNESLQKKINYGIIGLTLLINIVALFFLPKEMGIHINTQGEIDSSISKYIGVLIIPLVMVLLSFLRKSEATEASKKLIYLIASIILFFINGYILFFNLTL</sequence>
<dbReference type="Proteomes" id="UP000092714">
    <property type="component" value="Unassembled WGS sequence"/>
</dbReference>
<evidence type="ECO:0000259" key="2">
    <source>
        <dbReference type="Pfam" id="PF07853"/>
    </source>
</evidence>
<dbReference type="AlphaFoldDB" id="A0A174DFX3"/>
<proteinExistence type="predicted"/>
<keyword evidence="4" id="KW-1185">Reference proteome</keyword>
<evidence type="ECO:0000313" key="3">
    <source>
        <dbReference type="EMBL" id="OBY11423.1"/>
    </source>
</evidence>
<feature type="domain" description="DUF1648" evidence="2">
    <location>
        <begin position="17"/>
        <end position="64"/>
    </location>
</feature>
<dbReference type="Pfam" id="PF07853">
    <property type="entry name" value="DUF1648"/>
    <property type="match status" value="1"/>
</dbReference>
<evidence type="ECO:0000256" key="1">
    <source>
        <dbReference type="SAM" id="Phobius"/>
    </source>
</evidence>
<dbReference type="EMBL" id="MAPZ01000014">
    <property type="protein sequence ID" value="OBY11423.1"/>
    <property type="molecule type" value="Genomic_DNA"/>
</dbReference>
<name>A0A174DFX3_9CLOT</name>
<feature type="transmembrane region" description="Helical" evidence="1">
    <location>
        <begin position="12"/>
        <end position="32"/>
    </location>
</feature>
<gene>
    <name evidence="3" type="ORF">CP373A1_05595</name>
</gene>
<keyword evidence="1" id="KW-0812">Transmembrane</keyword>
<keyword evidence="1" id="KW-1133">Transmembrane helix</keyword>
<accession>A0A174DFX3</accession>
<feature type="transmembrane region" description="Helical" evidence="1">
    <location>
        <begin position="52"/>
        <end position="69"/>
    </location>
</feature>